<accession>A0ABV6KV55</accession>
<dbReference type="EMBL" id="JBHLUU010000032">
    <property type="protein sequence ID" value="MFC0475768.1"/>
    <property type="molecule type" value="Genomic_DNA"/>
</dbReference>
<reference evidence="1 2" key="1">
    <citation type="submission" date="2024-09" db="EMBL/GenBank/DDBJ databases">
        <authorList>
            <person name="Sun Q."/>
            <person name="Mori K."/>
        </authorList>
    </citation>
    <scope>NUCLEOTIDE SEQUENCE [LARGE SCALE GENOMIC DNA]</scope>
    <source>
        <strain evidence="1 2">CGMCC 1.9126</strain>
    </source>
</reference>
<organism evidence="1 2">
    <name type="scientific">Robertmurraya beringensis</name>
    <dbReference type="NCBI Taxonomy" id="641660"/>
    <lineage>
        <taxon>Bacteria</taxon>
        <taxon>Bacillati</taxon>
        <taxon>Bacillota</taxon>
        <taxon>Bacilli</taxon>
        <taxon>Bacillales</taxon>
        <taxon>Bacillaceae</taxon>
        <taxon>Robertmurraya</taxon>
    </lineage>
</organism>
<proteinExistence type="predicted"/>
<comment type="caution">
    <text evidence="1">The sequence shown here is derived from an EMBL/GenBank/DDBJ whole genome shotgun (WGS) entry which is preliminary data.</text>
</comment>
<dbReference type="RefSeq" id="WP_377058137.1">
    <property type="nucleotide sequence ID" value="NZ_JBHLUU010000032.1"/>
</dbReference>
<dbReference type="SUPFAM" id="SSF48208">
    <property type="entry name" value="Six-hairpin glycosidases"/>
    <property type="match status" value="1"/>
</dbReference>
<dbReference type="Proteomes" id="UP001589738">
    <property type="component" value="Unassembled WGS sequence"/>
</dbReference>
<gene>
    <name evidence="1" type="ORF">ACFFHF_10990</name>
</gene>
<dbReference type="InterPro" id="IPR012341">
    <property type="entry name" value="6hp_glycosidase-like_sf"/>
</dbReference>
<evidence type="ECO:0000313" key="1">
    <source>
        <dbReference type="EMBL" id="MFC0475768.1"/>
    </source>
</evidence>
<dbReference type="InterPro" id="IPR008928">
    <property type="entry name" value="6-hairpin_glycosidase_sf"/>
</dbReference>
<keyword evidence="2" id="KW-1185">Reference proteome</keyword>
<dbReference type="Gene3D" id="1.50.10.10">
    <property type="match status" value="1"/>
</dbReference>
<sequence length="678" mass="77824">MLVTKPKDKALITEGFWYEPLEYDVSNKKVIGQFDGNIGISKYSVAGEWVIVTEKSWFTAWSVNGKRLSSRRTKKVSTLGRLMNITFDSGEELDSVEVSVNQYCNDNDNAMYIQMRFENKGDQPADVFVRHGMNWDLASYMSSMVKTYGRYESMEMKGSWNESHTSWEAELGKDYFVHLASSHPAIQIEQEGPRMVLDFKDHLEPGKSAFITISISGGTSPLPINELMDKRNTTYHQAVDYSRWLQELFTSENNLLNSMFASCVNVSNSSYKESGEEFAAFYAGVNYQSPSRTYFRDGYWTILPILPFKPEWVRNEILTLAYGIDEDGSCPSAVIYNFLQNKFEQFWPDHFDSPSFFVMMIHDYLAWTHDTDLLVVEVKGRTVLDLVNACIGKLERYTDLELNQLNKPENRRDWCDNVVRQGLVTYDVLLHIRARSCFAEILRFIGEGKKAEKIMKSTVPMVEALKEQLWKGGGYANYVNTSENGVSENNVSIEQALAAVFNIGSDKDQEQLLDLLTDILETKNNADQPFGDWGVMTVYPSYTHTKHLVEKSSYPFRYHSGSDWPYLSGVYAWAKLTRNRDDWEYPLTRWFTYSIERQWLTPVEYFDPVFGKGSYLQGWSAMPAAAMLYGGLGLTPQLNGDFELKIPKWGNTLVKGISYRGKKYTYCARDGELSFKEE</sequence>
<evidence type="ECO:0000313" key="2">
    <source>
        <dbReference type="Proteomes" id="UP001589738"/>
    </source>
</evidence>
<name>A0ABV6KV55_9BACI</name>
<protein>
    <submittedName>
        <fullName evidence="1">Uncharacterized protein</fullName>
    </submittedName>
</protein>